<dbReference type="Proteomes" id="UP001055439">
    <property type="component" value="Chromosome 10"/>
</dbReference>
<keyword evidence="2" id="KW-0472">Membrane</keyword>
<keyword evidence="2" id="KW-1133">Transmembrane helix</keyword>
<dbReference type="PANTHER" id="PTHR24177:SF463">
    <property type="entry name" value="OS09G0331600 PROTEIN"/>
    <property type="match status" value="1"/>
</dbReference>
<evidence type="ECO:0000313" key="5">
    <source>
        <dbReference type="Proteomes" id="UP001055439"/>
    </source>
</evidence>
<dbReference type="EMBL" id="CP097503">
    <property type="protein sequence ID" value="URD84847.1"/>
    <property type="molecule type" value="Genomic_DNA"/>
</dbReference>
<feature type="transmembrane region" description="Helical" evidence="2">
    <location>
        <begin position="604"/>
        <end position="628"/>
    </location>
</feature>
<reference evidence="4" key="1">
    <citation type="submission" date="2022-05" db="EMBL/GenBank/DDBJ databases">
        <title>The Musa troglodytarum L. genome provides insights into the mechanism of non-climacteric behaviour and enrichment of carotenoids.</title>
        <authorList>
            <person name="Wang J."/>
        </authorList>
    </citation>
    <scope>NUCLEOTIDE SEQUENCE</scope>
    <source>
        <tissue evidence="4">Leaf</tissue>
    </source>
</reference>
<dbReference type="SMART" id="SM00248">
    <property type="entry name" value="ANK"/>
    <property type="match status" value="4"/>
</dbReference>
<feature type="transmembrane region" description="Helical" evidence="2">
    <location>
        <begin position="640"/>
        <end position="668"/>
    </location>
</feature>
<feature type="region of interest" description="Disordered" evidence="1">
    <location>
        <begin position="365"/>
        <end position="408"/>
    </location>
</feature>
<dbReference type="AlphaFoldDB" id="A0A9E7EXX6"/>
<evidence type="ECO:0000256" key="2">
    <source>
        <dbReference type="SAM" id="Phobius"/>
    </source>
</evidence>
<organism evidence="4 5">
    <name type="scientific">Musa troglodytarum</name>
    <name type="common">fe'i banana</name>
    <dbReference type="NCBI Taxonomy" id="320322"/>
    <lineage>
        <taxon>Eukaryota</taxon>
        <taxon>Viridiplantae</taxon>
        <taxon>Streptophyta</taxon>
        <taxon>Embryophyta</taxon>
        <taxon>Tracheophyta</taxon>
        <taxon>Spermatophyta</taxon>
        <taxon>Magnoliopsida</taxon>
        <taxon>Liliopsida</taxon>
        <taxon>Zingiberales</taxon>
        <taxon>Musaceae</taxon>
        <taxon>Musa</taxon>
    </lineage>
</organism>
<dbReference type="Pfam" id="PF13962">
    <property type="entry name" value="PGG"/>
    <property type="match status" value="1"/>
</dbReference>
<keyword evidence="2" id="KW-0812">Transmembrane</keyword>
<evidence type="ECO:0000313" key="4">
    <source>
        <dbReference type="EMBL" id="URD84847.1"/>
    </source>
</evidence>
<accession>A0A9E7EXX6</accession>
<dbReference type="InterPro" id="IPR002110">
    <property type="entry name" value="Ankyrin_rpt"/>
</dbReference>
<feature type="domain" description="PGG" evidence="3">
    <location>
        <begin position="565"/>
        <end position="663"/>
    </location>
</feature>
<sequence>SKVEGRLVKTDGVVVGKGKKTVAMAYSYHSLDMEPINPYLSLDMERINPEGAPHTLNLRHFRKLMSLIRLEKYDELWMEGQKKEPVNLMNDPLLSVVIACKKTRLAMRLIGDLAMDQLVAYNCNGDTALHVAAAVGNCQVATALFTRQSELLKSLNHNRETPLYKAVLYGNRDMFFCLLNARSNLFARKEGGNNILHCAIMGNNPEIAIEIARQMPVLNFARNGDAVTPLQLMVTIPELFRSQTPLGPLESRLYDWIPLERPDSGVRKPGDVEELVGDTEEDDVGNGSKIPSHYSTLFDLLELLKIPLDWILLFLYQVCRQMSPTIERLEKLKRHHKAAVELIEILAIPGYFDFLRNGKEPPRSLLEPMTVFDEPETDTERLETEDHPSKRGDASATQRQKKGKRSDIRWNESPLITGAKMGLHDFVRKILQVCPQSATYLDTDGTSVLQAAIKYGRKEIVETIVKMTQGDLPVLPAWLLSSIDVESRNTILHFASETTPYAQADAVQLQDDLKWFERVAKIVPRELANSRNREDKTAQELFAEKHQAMFKNCRNQLIEMGKTCSGLLAAVVFASSFSIPGEKDPKTGNPVYFDMPAFKVFSHAYVIGLSCAVTSLVLFLSLVISPYSQRQFRFAIPIKYFFAILSFAMALLALMVSFACNIFLQIYGGQPTTTRDVLPLVLEFTVFPTLCLLALVYYGANLLPSFRRIWT</sequence>
<evidence type="ECO:0000259" key="3">
    <source>
        <dbReference type="Pfam" id="PF13962"/>
    </source>
</evidence>
<name>A0A9E7EXX6_9LILI</name>
<keyword evidence="5" id="KW-1185">Reference proteome</keyword>
<dbReference type="Gene3D" id="1.25.40.20">
    <property type="entry name" value="Ankyrin repeat-containing domain"/>
    <property type="match status" value="2"/>
</dbReference>
<dbReference type="InterPro" id="IPR036770">
    <property type="entry name" value="Ankyrin_rpt-contain_sf"/>
</dbReference>
<gene>
    <name evidence="4" type="ORF">MUK42_18660</name>
</gene>
<feature type="non-terminal residue" evidence="4">
    <location>
        <position position="1"/>
    </location>
</feature>
<dbReference type="OrthoDB" id="784923at2759"/>
<proteinExistence type="predicted"/>
<dbReference type="GO" id="GO:0016020">
    <property type="term" value="C:membrane"/>
    <property type="evidence" value="ECO:0007669"/>
    <property type="project" value="TreeGrafter"/>
</dbReference>
<protein>
    <submittedName>
        <fullName evidence="4">ANK</fullName>
    </submittedName>
</protein>
<dbReference type="InterPro" id="IPR026961">
    <property type="entry name" value="PGG_dom"/>
</dbReference>
<feature type="compositionally biased region" description="Basic and acidic residues" evidence="1">
    <location>
        <begin position="378"/>
        <end position="393"/>
    </location>
</feature>
<evidence type="ECO:0000256" key="1">
    <source>
        <dbReference type="SAM" id="MobiDB-lite"/>
    </source>
</evidence>
<feature type="transmembrane region" description="Helical" evidence="2">
    <location>
        <begin position="680"/>
        <end position="700"/>
    </location>
</feature>
<dbReference type="PANTHER" id="PTHR24177">
    <property type="entry name" value="CASKIN"/>
    <property type="match status" value="1"/>
</dbReference>
<dbReference type="SUPFAM" id="SSF48403">
    <property type="entry name" value="Ankyrin repeat"/>
    <property type="match status" value="2"/>
</dbReference>